<evidence type="ECO:0000313" key="2">
    <source>
        <dbReference type="EMBL" id="RRT84954.1"/>
    </source>
</evidence>
<comment type="caution">
    <text evidence="2">The sequence shown here is derived from an EMBL/GenBank/DDBJ whole genome shotgun (WGS) entry which is preliminary data.</text>
</comment>
<name>A0A427B917_ENSVE</name>
<dbReference type="Pfam" id="PF03101">
    <property type="entry name" value="FAR1"/>
    <property type="match status" value="1"/>
</dbReference>
<dbReference type="PANTHER" id="PTHR46328">
    <property type="entry name" value="FAR-RED IMPAIRED RESPONSIVE (FAR1) FAMILY PROTEIN-RELATED"/>
    <property type="match status" value="1"/>
</dbReference>
<reference evidence="2 3" key="1">
    <citation type="journal article" date="2014" name="Agronomy (Basel)">
        <title>A Draft Genome Sequence for Ensete ventricosum, the Drought-Tolerant Tree Against Hunger.</title>
        <authorList>
            <person name="Harrison J."/>
            <person name="Moore K.A."/>
            <person name="Paszkiewicz K."/>
            <person name="Jones T."/>
            <person name="Grant M."/>
            <person name="Ambacheew D."/>
            <person name="Muzemil S."/>
            <person name="Studholme D.J."/>
        </authorList>
    </citation>
    <scope>NUCLEOTIDE SEQUENCE [LARGE SCALE GENOMIC DNA]</scope>
</reference>
<dbReference type="AlphaFoldDB" id="A0A427B917"/>
<dbReference type="EMBL" id="AMZH03000201">
    <property type="protein sequence ID" value="RRT84954.1"/>
    <property type="molecule type" value="Genomic_DNA"/>
</dbReference>
<evidence type="ECO:0000313" key="3">
    <source>
        <dbReference type="Proteomes" id="UP000287651"/>
    </source>
</evidence>
<protein>
    <recommendedName>
        <fullName evidence="1">FAR1 domain-containing protein</fullName>
    </recommendedName>
</protein>
<dbReference type="InterPro" id="IPR004330">
    <property type="entry name" value="FAR1_DNA_bnd_dom"/>
</dbReference>
<evidence type="ECO:0000259" key="1">
    <source>
        <dbReference type="Pfam" id="PF03101"/>
    </source>
</evidence>
<dbReference type="Proteomes" id="UP000287651">
    <property type="component" value="Unassembled WGS sequence"/>
</dbReference>
<dbReference type="PANTHER" id="PTHR46328:SF35">
    <property type="entry name" value="PROTEIN FAR1-RELATED SEQUENCE 5-LIKE"/>
    <property type="match status" value="1"/>
</dbReference>
<feature type="domain" description="FAR1" evidence="1">
    <location>
        <begin position="11"/>
        <end position="94"/>
    </location>
</feature>
<proteinExistence type="predicted"/>
<accession>A0A427B917</accession>
<sequence>MVFKNHQEVSKFYKRYARRVGFGIAIRRSAFTEDGHCLYLELMCCKGGRKRPEPKYRKRNSAKTNCPARIKVKLWGDGMLHLVVANIDHNHPVSPSMARFLTCYRQLSGAAKKHAERNKDGEIAEPNLPPRMSMNVSMKATIRTAISLYNLLLGGGPTSNYSRTWLPARSFVHDKLFQYLAWNELAGNFDFCDRRGSLSLTEIYL</sequence>
<gene>
    <name evidence="2" type="ORF">B296_00007590</name>
</gene>
<organism evidence="2 3">
    <name type="scientific">Ensete ventricosum</name>
    <name type="common">Abyssinian banana</name>
    <name type="synonym">Musa ensete</name>
    <dbReference type="NCBI Taxonomy" id="4639"/>
    <lineage>
        <taxon>Eukaryota</taxon>
        <taxon>Viridiplantae</taxon>
        <taxon>Streptophyta</taxon>
        <taxon>Embryophyta</taxon>
        <taxon>Tracheophyta</taxon>
        <taxon>Spermatophyta</taxon>
        <taxon>Magnoliopsida</taxon>
        <taxon>Liliopsida</taxon>
        <taxon>Zingiberales</taxon>
        <taxon>Musaceae</taxon>
        <taxon>Ensete</taxon>
    </lineage>
</organism>